<dbReference type="Gene3D" id="2.130.10.10">
    <property type="entry name" value="YVTN repeat-like/Quinoprotein amine dehydrogenase"/>
    <property type="match status" value="2"/>
</dbReference>
<dbReference type="EMBL" id="WSUT01000005">
    <property type="protein sequence ID" value="MWC44624.1"/>
    <property type="molecule type" value="Genomic_DNA"/>
</dbReference>
<dbReference type="Proteomes" id="UP000323502">
    <property type="component" value="Unassembled WGS sequence"/>
</dbReference>
<evidence type="ECO:0000256" key="4">
    <source>
        <dbReference type="ARBA" id="ARBA00023295"/>
    </source>
</evidence>
<evidence type="ECO:0000256" key="2">
    <source>
        <dbReference type="ARBA" id="ARBA00022801"/>
    </source>
</evidence>
<dbReference type="GO" id="GO:0000272">
    <property type="term" value="P:polysaccharide catabolic process"/>
    <property type="evidence" value="ECO:0007669"/>
    <property type="project" value="UniProtKB-KW"/>
</dbReference>
<feature type="chain" id="PRO_5036019193" evidence="7">
    <location>
        <begin position="25"/>
        <end position="736"/>
    </location>
</feature>
<organism evidence="9 10">
    <name type="scientific">Sphingomonas carotinifaciens</name>
    <dbReference type="NCBI Taxonomy" id="1166323"/>
    <lineage>
        <taxon>Bacteria</taxon>
        <taxon>Pseudomonadati</taxon>
        <taxon>Pseudomonadota</taxon>
        <taxon>Alphaproteobacteria</taxon>
        <taxon>Sphingomonadales</taxon>
        <taxon>Sphingomonadaceae</taxon>
        <taxon>Sphingomonas</taxon>
    </lineage>
</organism>
<dbReference type="EMBL" id="FNBI01000006">
    <property type="protein sequence ID" value="SDF82666.1"/>
    <property type="molecule type" value="Genomic_DNA"/>
</dbReference>
<gene>
    <name evidence="8" type="ORF">GQR91_13320</name>
    <name evidence="9" type="ORF">SAMN05216557_106106</name>
</gene>
<dbReference type="Proteomes" id="UP000436801">
    <property type="component" value="Unassembled WGS sequence"/>
</dbReference>
<dbReference type="InterPro" id="IPR015943">
    <property type="entry name" value="WD40/YVTN_repeat-like_dom_sf"/>
</dbReference>
<evidence type="ECO:0000256" key="7">
    <source>
        <dbReference type="SAM" id="SignalP"/>
    </source>
</evidence>
<evidence type="ECO:0000313" key="9">
    <source>
        <dbReference type="EMBL" id="SDF82666.1"/>
    </source>
</evidence>
<dbReference type="InterPro" id="IPR052025">
    <property type="entry name" value="Xyloglucanase_GH74"/>
</dbReference>
<keyword evidence="4" id="KW-0326">Glycosidase</keyword>
<keyword evidence="1 7" id="KW-0732">Signal</keyword>
<evidence type="ECO:0000256" key="3">
    <source>
        <dbReference type="ARBA" id="ARBA00023277"/>
    </source>
</evidence>
<evidence type="ECO:0000256" key="5">
    <source>
        <dbReference type="ARBA" id="ARBA00023326"/>
    </source>
</evidence>
<dbReference type="PANTHER" id="PTHR43739">
    <property type="entry name" value="XYLOGLUCANASE (EUROFUNG)"/>
    <property type="match status" value="1"/>
</dbReference>
<keyword evidence="5" id="KW-0624">Polysaccharide degradation</keyword>
<reference evidence="9 10" key="1">
    <citation type="submission" date="2016-10" db="EMBL/GenBank/DDBJ databases">
        <authorList>
            <person name="Varghese N."/>
            <person name="Submissions S."/>
        </authorList>
    </citation>
    <scope>NUCLEOTIDE SEQUENCE [LARGE SCALE GENOMIC DNA]</scope>
    <source>
        <strain evidence="9 10">S7-754</strain>
    </source>
</reference>
<name>A0A1G7P8M6_9SPHN</name>
<keyword evidence="3" id="KW-0119">Carbohydrate metabolism</keyword>
<sequence>MQLRSRLSCLLALALVGTAPGVLAEPPAATPYRWSNVTVGAGGYAPNIVFSPAERGLAYLRTDMGGAYRWDAKDRHWVPLQDDNAVSSHMGIESIAPDPRDPNVVYMAAGMNAREPAAILRSADRGATWRVVPVPFAMGGNEPGRGLGERLAVDPGDPRTLFFGSRHDGLWRSDDAGARWRRVPGFPVKGLGLPKAREGHGGVSFVAIDPTGAQPGKRSQRIWAGVAQTGAGALWRSDDGGKSWTAADAPPLLAAKGVVDSRGVLWVGYSDGIGPSDAKTGAVWRYGRDGSGRDVTPPDWRTSGAEGGFLGVAVARSAPGTVAVSTIDRRGAGDSLWVTRDDGAHWEDMGARSRRDVSTSPFLLHEGKGADFGHWISGLAIDPFDAGHVAYTTGATVYATAGMSGKGAIDWAPWVRGIEQTAIITLISPTGGAPLVSGFGDLAGFVHRDLTRSPEPSFINPYLSNTNTLDYAGRAPNVIVRSGSLYVDRARDASLGRSEDGGATWVPVRVPPQGAPPARDDLMGEAAISVSADGATMLVSTRIPQMTRDGGRSWQAVRGLPGRTRTVADKVDPRAFWAVDTQGGRLLASRDGGASFAPVAGRGLPKDLVPAGRQGREAQSALLATPGRSGDLWLQAGTRLFHSSDGGAGFVPASGALSVELFGLGREHLFAIGTLGGVRGIWRSADRGASWTRIDDDAHRWGGRYRVIAGDPRRAGRVYVGTDGRGLFYGDPAAAR</sequence>
<evidence type="ECO:0000313" key="11">
    <source>
        <dbReference type="Proteomes" id="UP000436801"/>
    </source>
</evidence>
<feature type="signal peptide" evidence="7">
    <location>
        <begin position="1"/>
        <end position="24"/>
    </location>
</feature>
<dbReference type="PANTHER" id="PTHR43739:SF2">
    <property type="entry name" value="OLIGOXYLOGLUCAN-REDUCING END-SPECIFIC XYLOGLUCANASE-RELATED"/>
    <property type="match status" value="1"/>
</dbReference>
<keyword evidence="10" id="KW-1185">Reference proteome</keyword>
<comment type="similarity">
    <text evidence="6">Belongs to the glycosyl hydrolase 74 family.</text>
</comment>
<dbReference type="GO" id="GO:0010411">
    <property type="term" value="P:xyloglucan metabolic process"/>
    <property type="evidence" value="ECO:0007669"/>
    <property type="project" value="TreeGrafter"/>
</dbReference>
<keyword evidence="2" id="KW-0378">Hydrolase</keyword>
<dbReference type="GO" id="GO:0016798">
    <property type="term" value="F:hydrolase activity, acting on glycosyl bonds"/>
    <property type="evidence" value="ECO:0007669"/>
    <property type="project" value="UniProtKB-KW"/>
</dbReference>
<accession>A0A1G7P8M6</accession>
<evidence type="ECO:0000313" key="8">
    <source>
        <dbReference type="EMBL" id="MWC44624.1"/>
    </source>
</evidence>
<reference evidence="8 11" key="2">
    <citation type="submission" date="2019-12" db="EMBL/GenBank/DDBJ databases">
        <authorList>
            <person name="Zheng J."/>
        </authorList>
    </citation>
    <scope>NUCLEOTIDE SEQUENCE [LARGE SCALE GENOMIC DNA]</scope>
    <source>
        <strain evidence="8 11">DSM 27347</strain>
    </source>
</reference>
<evidence type="ECO:0000256" key="1">
    <source>
        <dbReference type="ARBA" id="ARBA00022729"/>
    </source>
</evidence>
<dbReference type="AlphaFoldDB" id="A0A1G7P8M6"/>
<evidence type="ECO:0000256" key="6">
    <source>
        <dbReference type="ARBA" id="ARBA00037986"/>
    </source>
</evidence>
<dbReference type="SUPFAM" id="SSF110296">
    <property type="entry name" value="Oligoxyloglucan reducing end-specific cellobiohydrolase"/>
    <property type="match status" value="2"/>
</dbReference>
<protein>
    <submittedName>
        <fullName evidence="9">BNR-Asp box repeat-containing protein</fullName>
    </submittedName>
</protein>
<evidence type="ECO:0000313" key="10">
    <source>
        <dbReference type="Proteomes" id="UP000323502"/>
    </source>
</evidence>
<proteinExistence type="inferred from homology"/>
<dbReference type="RefSeq" id="WP_149682917.1">
    <property type="nucleotide sequence ID" value="NZ_FNBI01000006.1"/>
</dbReference>